<evidence type="ECO:0000313" key="2">
    <source>
        <dbReference type="EMBL" id="MDH0965339.1"/>
    </source>
</evidence>
<protein>
    <submittedName>
        <fullName evidence="2">Uncharacterized protein</fullName>
    </submittedName>
</protein>
<organism evidence="2 3">
    <name type="scientific">Klebsiella michiganensis</name>
    <dbReference type="NCBI Taxonomy" id="1134687"/>
    <lineage>
        <taxon>Bacteria</taxon>
        <taxon>Pseudomonadati</taxon>
        <taxon>Pseudomonadota</taxon>
        <taxon>Gammaproteobacteria</taxon>
        <taxon>Enterobacterales</taxon>
        <taxon>Enterobacteriaceae</taxon>
        <taxon>Klebsiella/Raoultella group</taxon>
        <taxon>Klebsiella</taxon>
    </lineage>
</organism>
<feature type="transmembrane region" description="Helical" evidence="1">
    <location>
        <begin position="43"/>
        <end position="69"/>
    </location>
</feature>
<proteinExistence type="predicted"/>
<comment type="caution">
    <text evidence="2">The sequence shown here is derived from an EMBL/GenBank/DDBJ whole genome shotgun (WGS) entry which is preliminary data.</text>
</comment>
<sequence>MNNTATKKRLSAMYSAYFFMIVSIIMAVYYIRVNISSLTSYLSLVFVFSFECVAISFVFVSMFVVCLFFSVSVGASSRYEVHWSVIITGGVIAVFFQFTFVMLTHAWTWSPVALAETIFLIQFWCGYLTGWVQRDIAEGRVKNHVLYIVPEFWVLIPMTGFGWLLSWGCYAGLFIS</sequence>
<keyword evidence="1" id="KW-0812">Transmembrane</keyword>
<keyword evidence="1" id="KW-0472">Membrane</keyword>
<feature type="transmembrane region" description="Helical" evidence="1">
    <location>
        <begin position="152"/>
        <end position="175"/>
    </location>
</feature>
<feature type="transmembrane region" description="Helical" evidence="1">
    <location>
        <begin position="81"/>
        <end position="103"/>
    </location>
</feature>
<name>A0AAJ1NSI8_9ENTR</name>
<accession>A0AAJ1NSI8</accession>
<dbReference type="Proteomes" id="UP001159937">
    <property type="component" value="Unassembled WGS sequence"/>
</dbReference>
<dbReference type="RefSeq" id="WP_077268548.1">
    <property type="nucleotide sequence ID" value="NZ_CAKLOQ010000004.1"/>
</dbReference>
<feature type="transmembrane region" description="Helical" evidence="1">
    <location>
        <begin position="12"/>
        <end position="31"/>
    </location>
</feature>
<feature type="transmembrane region" description="Helical" evidence="1">
    <location>
        <begin position="109"/>
        <end position="132"/>
    </location>
</feature>
<evidence type="ECO:0000313" key="3">
    <source>
        <dbReference type="Proteomes" id="UP001159937"/>
    </source>
</evidence>
<reference evidence="2" key="1">
    <citation type="submission" date="2022-09" db="EMBL/GenBank/DDBJ databases">
        <title>Intensive care unit water sources are persistently colonized with multi-drug resistant bacteria and are the site of extensive horizontal gene transfer of antibiotic resistance genes.</title>
        <authorList>
            <person name="Diorio-Toth L."/>
        </authorList>
    </citation>
    <scope>NUCLEOTIDE SEQUENCE</scope>
    <source>
        <strain evidence="2">GD03918</strain>
    </source>
</reference>
<gene>
    <name evidence="2" type="ORF">N5C89_21110</name>
</gene>
<dbReference type="EMBL" id="JAOCBF010000032">
    <property type="protein sequence ID" value="MDH0965339.1"/>
    <property type="molecule type" value="Genomic_DNA"/>
</dbReference>
<keyword evidence="1" id="KW-1133">Transmembrane helix</keyword>
<dbReference type="AlphaFoldDB" id="A0AAJ1NSI8"/>
<evidence type="ECO:0000256" key="1">
    <source>
        <dbReference type="SAM" id="Phobius"/>
    </source>
</evidence>